<gene>
    <name evidence="4" type="ORF">METZ01_LOCUS49753</name>
</gene>
<evidence type="ECO:0000259" key="3">
    <source>
        <dbReference type="Pfam" id="PF02347"/>
    </source>
</evidence>
<dbReference type="InterPro" id="IPR023010">
    <property type="entry name" value="GcvPA"/>
</dbReference>
<dbReference type="SUPFAM" id="SSF53383">
    <property type="entry name" value="PLP-dependent transferases"/>
    <property type="match status" value="1"/>
</dbReference>
<dbReference type="InterPro" id="IPR015424">
    <property type="entry name" value="PyrdxlP-dep_Trfase"/>
</dbReference>
<organism evidence="4">
    <name type="scientific">marine metagenome</name>
    <dbReference type="NCBI Taxonomy" id="408172"/>
    <lineage>
        <taxon>unclassified sequences</taxon>
        <taxon>metagenomes</taxon>
        <taxon>ecological metagenomes</taxon>
    </lineage>
</organism>
<reference evidence="4" key="1">
    <citation type="submission" date="2018-05" db="EMBL/GenBank/DDBJ databases">
        <authorList>
            <person name="Lanie J.A."/>
            <person name="Ng W.-L."/>
            <person name="Kazmierczak K.M."/>
            <person name="Andrzejewski T.M."/>
            <person name="Davidsen T.M."/>
            <person name="Wayne K.J."/>
            <person name="Tettelin H."/>
            <person name="Glass J.I."/>
            <person name="Rusch D."/>
            <person name="Podicherti R."/>
            <person name="Tsui H.-C.T."/>
            <person name="Winkler M.E."/>
        </authorList>
    </citation>
    <scope>NUCLEOTIDE SEQUENCE</scope>
</reference>
<proteinExistence type="predicted"/>
<accession>A0A381S0I8</accession>
<dbReference type="InterPro" id="IPR049315">
    <property type="entry name" value="GDC-P_N"/>
</dbReference>
<sequence>MNKLSQNNLFINRHLGPSDGEIQSMLKSCGLSSLDELISETIPASVLDIDSLQIKAVSNEYELLKELRSIAEENQVFRSYIGMGYYGTYTPPVILRNILENPAWYTQYTPYQAEISQGRLEALFNFQTMICDFSGMDIANASLLDESTAAAEAMT</sequence>
<feature type="domain" description="Glycine cleavage system P-protein N-terminal" evidence="3">
    <location>
        <begin position="12"/>
        <end position="155"/>
    </location>
</feature>
<dbReference type="Gene3D" id="3.40.640.10">
    <property type="entry name" value="Type I PLP-dependent aspartate aminotransferase-like (Major domain)"/>
    <property type="match status" value="1"/>
</dbReference>
<dbReference type="PANTHER" id="PTHR42806:SF1">
    <property type="entry name" value="GLYCINE DEHYDROGENASE (DECARBOXYLATING)"/>
    <property type="match status" value="1"/>
</dbReference>
<dbReference type="AlphaFoldDB" id="A0A381S0I8"/>
<evidence type="ECO:0000256" key="1">
    <source>
        <dbReference type="ARBA" id="ARBA00022898"/>
    </source>
</evidence>
<dbReference type="GO" id="GO:0004375">
    <property type="term" value="F:glycine dehydrogenase (decarboxylating) activity"/>
    <property type="evidence" value="ECO:0007669"/>
    <property type="project" value="InterPro"/>
</dbReference>
<name>A0A381S0I8_9ZZZZ</name>
<feature type="non-terminal residue" evidence="4">
    <location>
        <position position="155"/>
    </location>
</feature>
<dbReference type="EMBL" id="UINC01002459">
    <property type="protein sequence ID" value="SUZ96899.1"/>
    <property type="molecule type" value="Genomic_DNA"/>
</dbReference>
<dbReference type="PANTHER" id="PTHR42806">
    <property type="entry name" value="GLYCINE CLEAVAGE SYSTEM P-PROTEIN"/>
    <property type="match status" value="1"/>
</dbReference>
<evidence type="ECO:0000313" key="4">
    <source>
        <dbReference type="EMBL" id="SUZ96899.1"/>
    </source>
</evidence>
<dbReference type="InterPro" id="IPR015421">
    <property type="entry name" value="PyrdxlP-dep_Trfase_major"/>
</dbReference>
<dbReference type="GO" id="GO:0009116">
    <property type="term" value="P:nucleoside metabolic process"/>
    <property type="evidence" value="ECO:0007669"/>
    <property type="project" value="InterPro"/>
</dbReference>
<evidence type="ECO:0000256" key="2">
    <source>
        <dbReference type="ARBA" id="ARBA00023002"/>
    </source>
</evidence>
<keyword evidence="1" id="KW-0663">Pyridoxal phosphate</keyword>
<dbReference type="Pfam" id="PF02347">
    <property type="entry name" value="GDC-P"/>
    <property type="match status" value="1"/>
</dbReference>
<keyword evidence="2" id="KW-0560">Oxidoreductase</keyword>
<dbReference type="FunFam" id="3.40.640.10:FF:000199">
    <property type="entry name" value="Glycine dehydrogenase [decarboxylating], mitochondrial"/>
    <property type="match status" value="1"/>
</dbReference>
<protein>
    <recommendedName>
        <fullName evidence="3">Glycine cleavage system P-protein N-terminal domain-containing protein</fullName>
    </recommendedName>
</protein>